<dbReference type="Proteomes" id="UP000821865">
    <property type="component" value="Chromosome 8"/>
</dbReference>
<protein>
    <submittedName>
        <fullName evidence="1">Uncharacterized protein</fullName>
    </submittedName>
</protein>
<proteinExistence type="predicted"/>
<evidence type="ECO:0000313" key="1">
    <source>
        <dbReference type="EMBL" id="KAH7938461.1"/>
    </source>
</evidence>
<comment type="caution">
    <text evidence="1">The sequence shown here is derived from an EMBL/GenBank/DDBJ whole genome shotgun (WGS) entry which is preliminary data.</text>
</comment>
<name>A0ACB8CBZ7_DERSI</name>
<organism evidence="1 2">
    <name type="scientific">Dermacentor silvarum</name>
    <name type="common">Tick</name>
    <dbReference type="NCBI Taxonomy" id="543639"/>
    <lineage>
        <taxon>Eukaryota</taxon>
        <taxon>Metazoa</taxon>
        <taxon>Ecdysozoa</taxon>
        <taxon>Arthropoda</taxon>
        <taxon>Chelicerata</taxon>
        <taxon>Arachnida</taxon>
        <taxon>Acari</taxon>
        <taxon>Parasitiformes</taxon>
        <taxon>Ixodida</taxon>
        <taxon>Ixodoidea</taxon>
        <taxon>Ixodidae</taxon>
        <taxon>Rhipicephalinae</taxon>
        <taxon>Dermacentor</taxon>
    </lineage>
</organism>
<evidence type="ECO:0000313" key="2">
    <source>
        <dbReference type="Proteomes" id="UP000821865"/>
    </source>
</evidence>
<accession>A0ACB8CBZ7</accession>
<dbReference type="EMBL" id="CM023477">
    <property type="protein sequence ID" value="KAH7938461.1"/>
    <property type="molecule type" value="Genomic_DNA"/>
</dbReference>
<keyword evidence="2" id="KW-1185">Reference proteome</keyword>
<gene>
    <name evidence="1" type="ORF">HPB49_023860</name>
</gene>
<sequence>MLSDPWRLRPAVPDVIGDDVSSDDDDDYYDDSGLADAYEIARKVREANARLRADITPLESSRQRRVQFRDPIRAVFFFTPDGGEENGEEDEDDNEDDDGEEYEDEGSPKAEDALAHSGPVRRLVTAAVERRSSLTGEEPDEPSSTVMMAAGGPEGADDDDVDDDFEQRIAHANDSGDDVDSFESDDNPSVSEDISELSSEGKDDNQEASVQEASGAADAEDDRRSPDAASTVSASSDSPEHRPALKPASSWDSSLEEAASSTAQEGPVNFDLGAKDDNESVDEEPAVAASGAPKSVAEPEVTSQSTVRSGDASSTVGDGKAGAVGPLRKEVPAAQPSVAADRPSTSPATLTSIYGASPRPRPVVTTGRNGGGAARGAPTTISGSRGRPGSVPNEADQRARSSWNRATRQTPLQLSARSARSVPSALPMAKSAEHGPRQQLSTRGSTSKLVQRPPLLARHDRVLSADEAKMANNMASTTVVRGSRSTYSLPRELKEELMRKKRRERELRLQRQAREESERRERALEAERAFRAWLTKKRREESLTRPGSLASRDDDSSPSESSRVTDADGRRAASSGAFEAWLRRKQRQQREDELRRTLRELDLAATEKPRRSRHEAQQVYLEWLERKYEEERQRRLAALTERRGGREAALSARSLRILERYLRSDEFARYPELVV</sequence>
<reference evidence="1" key="1">
    <citation type="submission" date="2020-05" db="EMBL/GenBank/DDBJ databases">
        <title>Large-scale comparative analyses of tick genomes elucidate their genetic diversity and vector capacities.</title>
        <authorList>
            <person name="Jia N."/>
            <person name="Wang J."/>
            <person name="Shi W."/>
            <person name="Du L."/>
            <person name="Sun Y."/>
            <person name="Zhan W."/>
            <person name="Jiang J."/>
            <person name="Wang Q."/>
            <person name="Zhang B."/>
            <person name="Ji P."/>
            <person name="Sakyi L.B."/>
            <person name="Cui X."/>
            <person name="Yuan T."/>
            <person name="Jiang B."/>
            <person name="Yang W."/>
            <person name="Lam T.T.-Y."/>
            <person name="Chang Q."/>
            <person name="Ding S."/>
            <person name="Wang X."/>
            <person name="Zhu J."/>
            <person name="Ruan X."/>
            <person name="Zhao L."/>
            <person name="Wei J."/>
            <person name="Que T."/>
            <person name="Du C."/>
            <person name="Cheng J."/>
            <person name="Dai P."/>
            <person name="Han X."/>
            <person name="Huang E."/>
            <person name="Gao Y."/>
            <person name="Liu J."/>
            <person name="Shao H."/>
            <person name="Ye R."/>
            <person name="Li L."/>
            <person name="Wei W."/>
            <person name="Wang X."/>
            <person name="Wang C."/>
            <person name="Yang T."/>
            <person name="Huo Q."/>
            <person name="Li W."/>
            <person name="Guo W."/>
            <person name="Chen H."/>
            <person name="Zhou L."/>
            <person name="Ni X."/>
            <person name="Tian J."/>
            <person name="Zhou Y."/>
            <person name="Sheng Y."/>
            <person name="Liu T."/>
            <person name="Pan Y."/>
            <person name="Xia L."/>
            <person name="Li J."/>
            <person name="Zhao F."/>
            <person name="Cao W."/>
        </authorList>
    </citation>
    <scope>NUCLEOTIDE SEQUENCE</scope>
    <source>
        <strain evidence="1">Dsil-2018</strain>
    </source>
</reference>